<name>A0A845A8R9_9SPHN</name>
<proteinExistence type="predicted"/>
<evidence type="ECO:0000256" key="3">
    <source>
        <dbReference type="ARBA" id="ARBA00023163"/>
    </source>
</evidence>
<dbReference type="SMART" id="SM00347">
    <property type="entry name" value="HTH_MARR"/>
    <property type="match status" value="1"/>
</dbReference>
<dbReference type="GO" id="GO:0003677">
    <property type="term" value="F:DNA binding"/>
    <property type="evidence" value="ECO:0007669"/>
    <property type="project" value="UniProtKB-KW"/>
</dbReference>
<dbReference type="InterPro" id="IPR036390">
    <property type="entry name" value="WH_DNA-bd_sf"/>
</dbReference>
<dbReference type="Proteomes" id="UP000460561">
    <property type="component" value="Unassembled WGS sequence"/>
</dbReference>
<dbReference type="Gene3D" id="1.10.10.10">
    <property type="entry name" value="Winged helix-like DNA-binding domain superfamily/Winged helix DNA-binding domain"/>
    <property type="match status" value="1"/>
</dbReference>
<keyword evidence="3" id="KW-0804">Transcription</keyword>
<reference evidence="5 6" key="1">
    <citation type="submission" date="2019-12" db="EMBL/GenBank/DDBJ databases">
        <title>Genomic-based taxomic classification of the family Erythrobacteraceae.</title>
        <authorList>
            <person name="Xu L."/>
        </authorList>
    </citation>
    <scope>NUCLEOTIDE SEQUENCE [LARGE SCALE GENOMIC DNA]</scope>
    <source>
        <strain evidence="5 6">DSM 18604</strain>
    </source>
</reference>
<sequence length="152" mass="17040">MTLPETWNLFGANQLPHRLLLLAKMIDRVSSRSLQEQFGMSVAQWRVLAFICTFGPTTGANLSQSAEIDGAEISRAVKALLDKGMVEREFAEGSRKRQIIMPTESGKALFSKVRVEREGYFGKITANLSQKQRDELSHSLEIIATAVDRERN</sequence>
<keyword evidence="6" id="KW-1185">Reference proteome</keyword>
<protein>
    <submittedName>
        <fullName evidence="5">MarR family transcriptional regulator</fullName>
    </submittedName>
</protein>
<dbReference type="GO" id="GO:0003700">
    <property type="term" value="F:DNA-binding transcription factor activity"/>
    <property type="evidence" value="ECO:0007669"/>
    <property type="project" value="InterPro"/>
</dbReference>
<dbReference type="PANTHER" id="PTHR42756">
    <property type="entry name" value="TRANSCRIPTIONAL REGULATOR, MARR"/>
    <property type="match status" value="1"/>
</dbReference>
<dbReference type="AlphaFoldDB" id="A0A845A8R9"/>
<keyword evidence="1" id="KW-0805">Transcription regulation</keyword>
<dbReference type="SUPFAM" id="SSF46785">
    <property type="entry name" value="Winged helix' DNA-binding domain"/>
    <property type="match status" value="1"/>
</dbReference>
<dbReference type="EMBL" id="WTYQ01000001">
    <property type="protein sequence ID" value="MXP24956.1"/>
    <property type="molecule type" value="Genomic_DNA"/>
</dbReference>
<dbReference type="Pfam" id="PF12802">
    <property type="entry name" value="MarR_2"/>
    <property type="match status" value="1"/>
</dbReference>
<evidence type="ECO:0000256" key="2">
    <source>
        <dbReference type="ARBA" id="ARBA00023125"/>
    </source>
</evidence>
<organism evidence="5 6">
    <name type="scientific">Altericroceibacterium indicum</name>
    <dbReference type="NCBI Taxonomy" id="374177"/>
    <lineage>
        <taxon>Bacteria</taxon>
        <taxon>Pseudomonadati</taxon>
        <taxon>Pseudomonadota</taxon>
        <taxon>Alphaproteobacteria</taxon>
        <taxon>Sphingomonadales</taxon>
        <taxon>Erythrobacteraceae</taxon>
        <taxon>Altericroceibacterium</taxon>
    </lineage>
</organism>
<dbReference type="OrthoDB" id="582199at2"/>
<evidence type="ECO:0000256" key="1">
    <source>
        <dbReference type="ARBA" id="ARBA00023015"/>
    </source>
</evidence>
<keyword evidence="2" id="KW-0238">DNA-binding</keyword>
<evidence type="ECO:0000313" key="6">
    <source>
        <dbReference type="Proteomes" id="UP000460561"/>
    </source>
</evidence>
<comment type="caution">
    <text evidence="5">The sequence shown here is derived from an EMBL/GenBank/DDBJ whole genome shotgun (WGS) entry which is preliminary data.</text>
</comment>
<accession>A0A845A8R9</accession>
<dbReference type="PROSITE" id="PS50995">
    <property type="entry name" value="HTH_MARR_2"/>
    <property type="match status" value="1"/>
</dbReference>
<feature type="domain" description="HTH marR-type" evidence="4">
    <location>
        <begin position="12"/>
        <end position="145"/>
    </location>
</feature>
<evidence type="ECO:0000313" key="5">
    <source>
        <dbReference type="EMBL" id="MXP24956.1"/>
    </source>
</evidence>
<dbReference type="InterPro" id="IPR036388">
    <property type="entry name" value="WH-like_DNA-bd_sf"/>
</dbReference>
<evidence type="ECO:0000259" key="4">
    <source>
        <dbReference type="PROSITE" id="PS50995"/>
    </source>
</evidence>
<dbReference type="InterPro" id="IPR000835">
    <property type="entry name" value="HTH_MarR-typ"/>
</dbReference>
<gene>
    <name evidence="5" type="ORF">GRI39_02700</name>
</gene>
<dbReference type="RefSeq" id="WP_160738137.1">
    <property type="nucleotide sequence ID" value="NZ_WTYQ01000001.1"/>
</dbReference>
<dbReference type="PANTHER" id="PTHR42756:SF1">
    <property type="entry name" value="TRANSCRIPTIONAL REPRESSOR OF EMRAB OPERON"/>
    <property type="match status" value="1"/>
</dbReference>